<dbReference type="PANTHER" id="PTHR28133">
    <property type="entry name" value="REQUIRED FOR RESPIRATORY GROWTH PROTEIN 7, MITOCHONDRIAL"/>
    <property type="match status" value="1"/>
</dbReference>
<protein>
    <submittedName>
        <fullName evidence="3">Uncharacterized protein</fullName>
    </submittedName>
</protein>
<keyword evidence="4" id="KW-1185">Reference proteome</keyword>
<evidence type="ECO:0000313" key="3">
    <source>
        <dbReference type="EMBL" id="ORZ36554.1"/>
    </source>
</evidence>
<evidence type="ECO:0000256" key="2">
    <source>
        <dbReference type="ARBA" id="ARBA00023128"/>
    </source>
</evidence>
<dbReference type="GO" id="GO:0005739">
    <property type="term" value="C:mitochondrion"/>
    <property type="evidence" value="ECO:0007669"/>
    <property type="project" value="UniProtKB-SubCell"/>
</dbReference>
<keyword evidence="2" id="KW-0496">Mitochondrion</keyword>
<gene>
    <name evidence="3" type="ORF">BCR44DRAFT_1067558</name>
</gene>
<dbReference type="Pfam" id="PF10356">
    <property type="entry name" value="RRG7"/>
    <property type="match status" value="1"/>
</dbReference>
<dbReference type="AlphaFoldDB" id="A0A1Y2HRH4"/>
<dbReference type="OrthoDB" id="5564047at2759"/>
<name>A0A1Y2HRH4_9FUNG</name>
<reference evidence="3 4" key="1">
    <citation type="submission" date="2016-07" db="EMBL/GenBank/DDBJ databases">
        <title>Pervasive Adenine N6-methylation of Active Genes in Fungi.</title>
        <authorList>
            <consortium name="DOE Joint Genome Institute"/>
            <person name="Mondo S.J."/>
            <person name="Dannebaum R.O."/>
            <person name="Kuo R.C."/>
            <person name="Labutti K."/>
            <person name="Haridas S."/>
            <person name="Kuo A."/>
            <person name="Salamov A."/>
            <person name="Ahrendt S.R."/>
            <person name="Lipzen A."/>
            <person name="Sullivan W."/>
            <person name="Andreopoulos W.B."/>
            <person name="Clum A."/>
            <person name="Lindquist E."/>
            <person name="Daum C."/>
            <person name="Ramamoorthy G.K."/>
            <person name="Gryganskyi A."/>
            <person name="Culley D."/>
            <person name="Magnuson J.K."/>
            <person name="James T.Y."/>
            <person name="O'Malley M.A."/>
            <person name="Stajich J.E."/>
            <person name="Spatafora J.W."/>
            <person name="Visel A."/>
            <person name="Grigoriev I.V."/>
        </authorList>
    </citation>
    <scope>NUCLEOTIDE SEQUENCE [LARGE SCALE GENOMIC DNA]</scope>
    <source>
        <strain evidence="3 4">PL171</strain>
    </source>
</reference>
<dbReference type="EMBL" id="MCFL01000016">
    <property type="protein sequence ID" value="ORZ36554.1"/>
    <property type="molecule type" value="Genomic_DNA"/>
</dbReference>
<evidence type="ECO:0000256" key="1">
    <source>
        <dbReference type="ARBA" id="ARBA00004173"/>
    </source>
</evidence>
<dbReference type="Proteomes" id="UP000193411">
    <property type="component" value="Unassembled WGS sequence"/>
</dbReference>
<accession>A0A1Y2HRH4</accession>
<dbReference type="PANTHER" id="PTHR28133:SF1">
    <property type="entry name" value="REQUIRED FOR RESPIRATORY GROWTH PROTEIN 7, MITOCHONDRIAL"/>
    <property type="match status" value="1"/>
</dbReference>
<dbReference type="InterPro" id="IPR018828">
    <property type="entry name" value="RRG7"/>
</dbReference>
<sequence>MYSLLAHCLKCPCRSLALAHPSPLRCRQPALPRPLRSRHLASVPAPAAVSLTNSLKDTAIAKPLPTDLDSLEASIGQLLAVDALSSQPSSTEHATSVSLGSPPEIVPLPAQQRFSAAEVMNELSKTDLKRPNTAAVGLSFELRTVNVLNSHQPFIVEHCGKSGDQGIDFQGYLTSQSLHSLLTSSATNCSPLALHIRHHPTLVANPNAIPVLGQCKALSRPVSPGQIHGFAAVLAARNLRARTTQPQAPASAPYFLGVFVCEDRGFTKGSRHWVLRECSEPMVLIALRQAGGDDVDAVQDVVMNEVAKRTWPQVTHQSWRVGLDVDVAGSGLAHRLGLCEHDDESAASM</sequence>
<organism evidence="3 4">
    <name type="scientific">Catenaria anguillulae PL171</name>
    <dbReference type="NCBI Taxonomy" id="765915"/>
    <lineage>
        <taxon>Eukaryota</taxon>
        <taxon>Fungi</taxon>
        <taxon>Fungi incertae sedis</taxon>
        <taxon>Blastocladiomycota</taxon>
        <taxon>Blastocladiomycetes</taxon>
        <taxon>Blastocladiales</taxon>
        <taxon>Catenariaceae</taxon>
        <taxon>Catenaria</taxon>
    </lineage>
</organism>
<comment type="caution">
    <text evidence="3">The sequence shown here is derived from an EMBL/GenBank/DDBJ whole genome shotgun (WGS) entry which is preliminary data.</text>
</comment>
<comment type="subcellular location">
    <subcellularLocation>
        <location evidence="1">Mitochondrion</location>
    </subcellularLocation>
</comment>
<proteinExistence type="predicted"/>
<evidence type="ECO:0000313" key="4">
    <source>
        <dbReference type="Proteomes" id="UP000193411"/>
    </source>
</evidence>